<dbReference type="EMBL" id="QFOD01000020">
    <property type="protein sequence ID" value="PZP28901.1"/>
    <property type="molecule type" value="Genomic_DNA"/>
</dbReference>
<dbReference type="Proteomes" id="UP000249633">
    <property type="component" value="Unassembled WGS sequence"/>
</dbReference>
<accession>A0A2W5DAN2</accession>
<protein>
    <submittedName>
        <fullName evidence="1">Uncharacterized protein</fullName>
    </submittedName>
</protein>
<evidence type="ECO:0000313" key="1">
    <source>
        <dbReference type="EMBL" id="PZP28901.1"/>
    </source>
</evidence>
<comment type="caution">
    <text evidence="1">The sequence shown here is derived from an EMBL/GenBank/DDBJ whole genome shotgun (WGS) entry which is preliminary data.</text>
</comment>
<gene>
    <name evidence="1" type="ORF">DI603_18225</name>
</gene>
<evidence type="ECO:0000313" key="2">
    <source>
        <dbReference type="Proteomes" id="UP000249633"/>
    </source>
</evidence>
<dbReference type="AlphaFoldDB" id="A0A2W5DAN2"/>
<proteinExistence type="predicted"/>
<name>A0A2W5DAN2_9BURK</name>
<reference evidence="1 2" key="1">
    <citation type="submission" date="2017-08" db="EMBL/GenBank/DDBJ databases">
        <title>Infants hospitalized years apart are colonized by the same room-sourced microbial strains.</title>
        <authorList>
            <person name="Brooks B."/>
            <person name="Olm M.R."/>
            <person name="Firek B.A."/>
            <person name="Baker R."/>
            <person name="Thomas B.C."/>
            <person name="Morowitz M.J."/>
            <person name="Banfield J.F."/>
        </authorList>
    </citation>
    <scope>NUCLEOTIDE SEQUENCE [LARGE SCALE GENOMIC DNA]</scope>
    <source>
        <strain evidence="1">S2_012_000_R2_81</strain>
    </source>
</reference>
<organism evidence="1 2">
    <name type="scientific">Roseateles depolymerans</name>
    <dbReference type="NCBI Taxonomy" id="76731"/>
    <lineage>
        <taxon>Bacteria</taxon>
        <taxon>Pseudomonadati</taxon>
        <taxon>Pseudomonadota</taxon>
        <taxon>Betaproteobacteria</taxon>
        <taxon>Burkholderiales</taxon>
        <taxon>Sphaerotilaceae</taxon>
        <taxon>Roseateles</taxon>
    </lineage>
</organism>
<sequence>MSHATTPADPIAALRDVADQVAAAWAALIDGMDPAHLEQLQAAMREGQRPGLLVIPASDPHPLTVRFVVADAQGRVRPFATVQAEAPAAARTLN</sequence>